<gene>
    <name evidence="6" type="ORF">GCM10023333_17310</name>
</gene>
<evidence type="ECO:0000256" key="1">
    <source>
        <dbReference type="ARBA" id="ARBA00023015"/>
    </source>
</evidence>
<dbReference type="RefSeq" id="WP_345334962.1">
    <property type="nucleotide sequence ID" value="NZ_BAABJZ010000024.1"/>
</dbReference>
<comment type="caution">
    <text evidence="6">The sequence shown here is derived from an EMBL/GenBank/DDBJ whole genome shotgun (WGS) entry which is preliminary data.</text>
</comment>
<evidence type="ECO:0000256" key="2">
    <source>
        <dbReference type="ARBA" id="ARBA00023125"/>
    </source>
</evidence>
<accession>A0ABP9ENX7</accession>
<dbReference type="PROSITE" id="PS01124">
    <property type="entry name" value="HTH_ARAC_FAMILY_2"/>
    <property type="match status" value="1"/>
</dbReference>
<reference evidence="7" key="1">
    <citation type="journal article" date="2019" name="Int. J. Syst. Evol. Microbiol.">
        <title>The Global Catalogue of Microorganisms (GCM) 10K type strain sequencing project: providing services to taxonomists for standard genome sequencing and annotation.</title>
        <authorList>
            <consortium name="The Broad Institute Genomics Platform"/>
            <consortium name="The Broad Institute Genome Sequencing Center for Infectious Disease"/>
            <person name="Wu L."/>
            <person name="Ma J."/>
        </authorList>
    </citation>
    <scope>NUCLEOTIDE SEQUENCE [LARGE SCALE GENOMIC DNA]</scope>
    <source>
        <strain evidence="7">JCM 18401</strain>
    </source>
</reference>
<organism evidence="6 7">
    <name type="scientific">Ferrimonas pelagia</name>
    <dbReference type="NCBI Taxonomy" id="1177826"/>
    <lineage>
        <taxon>Bacteria</taxon>
        <taxon>Pseudomonadati</taxon>
        <taxon>Pseudomonadota</taxon>
        <taxon>Gammaproteobacteria</taxon>
        <taxon>Alteromonadales</taxon>
        <taxon>Ferrimonadaceae</taxon>
        <taxon>Ferrimonas</taxon>
    </lineage>
</organism>
<evidence type="ECO:0000256" key="4">
    <source>
        <dbReference type="SAM" id="MobiDB-lite"/>
    </source>
</evidence>
<dbReference type="Gene3D" id="1.10.10.60">
    <property type="entry name" value="Homeodomain-like"/>
    <property type="match status" value="1"/>
</dbReference>
<feature type="domain" description="HTH araC/xylS-type" evidence="5">
    <location>
        <begin position="253"/>
        <end position="351"/>
    </location>
</feature>
<dbReference type="InterPro" id="IPR032687">
    <property type="entry name" value="AraC-type_N"/>
</dbReference>
<dbReference type="Pfam" id="PF12833">
    <property type="entry name" value="HTH_18"/>
    <property type="match status" value="1"/>
</dbReference>
<dbReference type="SMART" id="SM00342">
    <property type="entry name" value="HTH_ARAC"/>
    <property type="match status" value="1"/>
</dbReference>
<evidence type="ECO:0000256" key="3">
    <source>
        <dbReference type="ARBA" id="ARBA00023163"/>
    </source>
</evidence>
<name>A0ABP9ENX7_9GAMM</name>
<dbReference type="InterPro" id="IPR018060">
    <property type="entry name" value="HTH_AraC"/>
</dbReference>
<dbReference type="Pfam" id="PF12625">
    <property type="entry name" value="Arabinose_bd"/>
    <property type="match status" value="1"/>
</dbReference>
<dbReference type="PANTHER" id="PTHR47894">
    <property type="entry name" value="HTH-TYPE TRANSCRIPTIONAL REGULATOR GADX"/>
    <property type="match status" value="1"/>
</dbReference>
<evidence type="ECO:0000259" key="5">
    <source>
        <dbReference type="PROSITE" id="PS01124"/>
    </source>
</evidence>
<keyword evidence="3" id="KW-0804">Transcription</keyword>
<dbReference type="Proteomes" id="UP001499988">
    <property type="component" value="Unassembled WGS sequence"/>
</dbReference>
<protein>
    <recommendedName>
        <fullName evidence="5">HTH araC/xylS-type domain-containing protein</fullName>
    </recommendedName>
</protein>
<proteinExistence type="predicted"/>
<keyword evidence="7" id="KW-1185">Reference proteome</keyword>
<dbReference type="PANTHER" id="PTHR47894:SF1">
    <property type="entry name" value="HTH-TYPE TRANSCRIPTIONAL REGULATOR VQSM"/>
    <property type="match status" value="1"/>
</dbReference>
<keyword evidence="2" id="KW-0238">DNA-binding</keyword>
<evidence type="ECO:0000313" key="7">
    <source>
        <dbReference type="Proteomes" id="UP001499988"/>
    </source>
</evidence>
<dbReference type="InterPro" id="IPR009057">
    <property type="entry name" value="Homeodomain-like_sf"/>
</dbReference>
<keyword evidence="1" id="KW-0805">Transcription regulation</keyword>
<sequence>MTEYLVPARYARLLLKVAIEQGYDINELLALAELPFNPLELDDDEELEISALTFSKLYRRISMMLQDEAFGLGTRYRFPPGTFRMMCYCIIHAPNLQIALERTTEFYALCHELKGNPRELSKPYRLSGDGKDVTLFYSSYAADNGASCHPSRQLTLLNSLSLWHRFCSWLIGTNIAVHQVGIPGPQVLSRPGYRYYFDCPIEFTQPQSTMIFSAHYLKAPLVHNEESLEQFLETAPFQLFTLSSEAASDSIIPRIRALIGYNFTKKIPSFDEMASLLNTSSRTLRRRLESEGTSYQQIKDDCRRDAAIEYLSRSELSINAVAALMGFDEPSAFHRSFKKWTHITPGEFRRRGLPEKDGKDAEAAVTQ</sequence>
<evidence type="ECO:0000313" key="6">
    <source>
        <dbReference type="EMBL" id="GAA4883600.1"/>
    </source>
</evidence>
<feature type="region of interest" description="Disordered" evidence="4">
    <location>
        <begin position="348"/>
        <end position="367"/>
    </location>
</feature>
<dbReference type="SUPFAM" id="SSF46689">
    <property type="entry name" value="Homeodomain-like"/>
    <property type="match status" value="1"/>
</dbReference>
<dbReference type="EMBL" id="BAABJZ010000024">
    <property type="protein sequence ID" value="GAA4883600.1"/>
    <property type="molecule type" value="Genomic_DNA"/>
</dbReference>